<name>A0A6I4NYK6_9MICO</name>
<evidence type="ECO:0000256" key="1">
    <source>
        <dbReference type="SAM" id="MobiDB-lite"/>
    </source>
</evidence>
<protein>
    <submittedName>
        <fullName evidence="3">Uncharacterized protein</fullName>
    </submittedName>
</protein>
<dbReference type="AlphaFoldDB" id="A0A6I4NYK6"/>
<dbReference type="EMBL" id="WSTA01000057">
    <property type="protein sequence ID" value="MWB99358.1"/>
    <property type="molecule type" value="Genomic_DNA"/>
</dbReference>
<keyword evidence="2" id="KW-0472">Membrane</keyword>
<evidence type="ECO:0000313" key="4">
    <source>
        <dbReference type="Proteomes" id="UP000438182"/>
    </source>
</evidence>
<gene>
    <name evidence="3" type="ORF">GB864_12475</name>
</gene>
<comment type="caution">
    <text evidence="3">The sequence shown here is derived from an EMBL/GenBank/DDBJ whole genome shotgun (WGS) entry which is preliminary data.</text>
</comment>
<feature type="transmembrane region" description="Helical" evidence="2">
    <location>
        <begin position="69"/>
        <end position="99"/>
    </location>
</feature>
<keyword evidence="4" id="KW-1185">Reference proteome</keyword>
<dbReference type="RefSeq" id="WP_160425539.1">
    <property type="nucleotide sequence ID" value="NZ_WSTA01000057.1"/>
</dbReference>
<keyword evidence="2" id="KW-1133">Transmembrane helix</keyword>
<keyword evidence="2" id="KW-0812">Transmembrane</keyword>
<dbReference type="Proteomes" id="UP000438182">
    <property type="component" value="Unassembled WGS sequence"/>
</dbReference>
<feature type="region of interest" description="Disordered" evidence="1">
    <location>
        <begin position="1"/>
        <end position="26"/>
    </location>
</feature>
<accession>A0A6I4NYK6</accession>
<reference evidence="3 4" key="1">
    <citation type="submission" date="2019-12" db="EMBL/GenBank/DDBJ databases">
        <authorList>
            <person name="Kim Y.S."/>
        </authorList>
    </citation>
    <scope>NUCLEOTIDE SEQUENCE [LARGE SCALE GENOMIC DNA]</scope>
    <source>
        <strain evidence="3 4">MMS17-SY077</strain>
    </source>
</reference>
<proteinExistence type="predicted"/>
<evidence type="ECO:0000313" key="3">
    <source>
        <dbReference type="EMBL" id="MWB99358.1"/>
    </source>
</evidence>
<organism evidence="3 4">
    <name type="scientific">Agromyces seonyuensis</name>
    <dbReference type="NCBI Taxonomy" id="2662446"/>
    <lineage>
        <taxon>Bacteria</taxon>
        <taxon>Bacillati</taxon>
        <taxon>Actinomycetota</taxon>
        <taxon>Actinomycetes</taxon>
        <taxon>Micrococcales</taxon>
        <taxon>Microbacteriaceae</taxon>
        <taxon>Agromyces</taxon>
    </lineage>
</organism>
<evidence type="ECO:0000256" key="2">
    <source>
        <dbReference type="SAM" id="Phobius"/>
    </source>
</evidence>
<sequence>MTEPRLPDAALTDVDELDAEGRDADVAETDRTAAAGAAPLPGPRSLSAHAAGGAAGVSLVPRAKPRFPVWAWIVLGVGAPLVIGFGLFATALVLGGIALATDESVQESFVEGLEAGSDGTPLEEVVPEEEAPVEEAPPAELPVGPVALDATAQFGWPFELAGGEGWERTDESAGYVQYFDPASQCAVLTEVGTDYGYPSATNDHGASGYVAGATASGYLADAQDVQDAVAATSFLPYERAGEATQLEYLRNEVRYSWEGVPSTLTLFVRASPTSPQGPYAIIAVDCPTQDGETAAVADGLATSLTLVD</sequence>